<feature type="compositionally biased region" description="Pro residues" evidence="1">
    <location>
        <begin position="90"/>
        <end position="101"/>
    </location>
</feature>
<feature type="domain" description="ATPase dynein-related AAA" evidence="2">
    <location>
        <begin position="205"/>
        <end position="343"/>
    </location>
</feature>
<reference evidence="3 4" key="1">
    <citation type="submission" date="2018-11" db="EMBL/GenBank/DDBJ databases">
        <title>Trebonia kvetii gen.nov., sp.nov., a novel acidophilic actinobacterium, and proposal of the new actinobacterial family Treboniaceae fam. nov.</title>
        <authorList>
            <person name="Rapoport D."/>
            <person name="Sagova-Mareckova M."/>
            <person name="Sedlacek I."/>
            <person name="Provaznik J."/>
            <person name="Kralova S."/>
            <person name="Pavlinic D."/>
            <person name="Benes V."/>
            <person name="Kopecky J."/>
        </authorList>
    </citation>
    <scope>NUCLEOTIDE SEQUENCE [LARGE SCALE GENOMIC DNA]</scope>
    <source>
        <strain evidence="3 4">15Tr583</strain>
    </source>
</reference>
<evidence type="ECO:0000313" key="4">
    <source>
        <dbReference type="Proteomes" id="UP000460272"/>
    </source>
</evidence>
<accession>A0A6P2BQW4</accession>
<evidence type="ECO:0000313" key="3">
    <source>
        <dbReference type="EMBL" id="TVZ01258.1"/>
    </source>
</evidence>
<dbReference type="EMBL" id="RPFW01000007">
    <property type="protein sequence ID" value="TVZ01258.1"/>
    <property type="molecule type" value="Genomic_DNA"/>
</dbReference>
<name>A0A6P2BQW4_9ACTN</name>
<protein>
    <submittedName>
        <fullName evidence="3">AAA family ATPase</fullName>
    </submittedName>
</protein>
<proteinExistence type="predicted"/>
<dbReference type="GO" id="GO:0005524">
    <property type="term" value="F:ATP binding"/>
    <property type="evidence" value="ECO:0007669"/>
    <property type="project" value="InterPro"/>
</dbReference>
<sequence>MAINKHSKRTFRPTAPRYCPNCKVQVYYLGHDSERTGSWLCNKSWCKSYGQRHLLVFLNEDDSLHQCADGTVPDAEFASESDSDNDAPSPWTPVPVTPAPRPIAHANGHASVATLDQKAEAAAKLAEALGMFAAPATVDAGQVREIIAEMVPDMVADAVVAATMHLNPVTRLEVHDRTADIVRPVPGVANAALPDVIEGAAAGLNILMVGPMGTGKSFMAKQVGKALGMTVREISLTPQTAESRLFGYMDAQGRYVRTAFRDWWEFGGVFHFDELDNGHASIMAGINAAMAQLRDDEAELEFPDGRIKKAERTIGLASANTYGRGPDRQYLRQPLDAATMDRFEPVPVPYDHAIEDAACLGTGLDKAKVERTLTYVRHLRERAEVSKLPLMLGLRRSHALCTWQSIGRTPKRAVEISLRRDISDSDWRKVTEGAPSFG</sequence>
<dbReference type="InterPro" id="IPR011704">
    <property type="entry name" value="ATPase_dyneun-rel_AAA"/>
</dbReference>
<feature type="region of interest" description="Disordered" evidence="1">
    <location>
        <begin position="74"/>
        <end position="103"/>
    </location>
</feature>
<dbReference type="OrthoDB" id="9768555at2"/>
<dbReference type="Pfam" id="PF07728">
    <property type="entry name" value="AAA_5"/>
    <property type="match status" value="1"/>
</dbReference>
<evidence type="ECO:0000256" key="1">
    <source>
        <dbReference type="SAM" id="MobiDB-lite"/>
    </source>
</evidence>
<dbReference type="SUPFAM" id="SSF52540">
    <property type="entry name" value="P-loop containing nucleoside triphosphate hydrolases"/>
    <property type="match status" value="1"/>
</dbReference>
<organism evidence="3 4">
    <name type="scientific">Trebonia kvetii</name>
    <dbReference type="NCBI Taxonomy" id="2480626"/>
    <lineage>
        <taxon>Bacteria</taxon>
        <taxon>Bacillati</taxon>
        <taxon>Actinomycetota</taxon>
        <taxon>Actinomycetes</taxon>
        <taxon>Streptosporangiales</taxon>
        <taxon>Treboniaceae</taxon>
        <taxon>Trebonia</taxon>
    </lineage>
</organism>
<keyword evidence="4" id="KW-1185">Reference proteome</keyword>
<dbReference type="Gene3D" id="3.40.50.300">
    <property type="entry name" value="P-loop containing nucleotide triphosphate hydrolases"/>
    <property type="match status" value="1"/>
</dbReference>
<comment type="caution">
    <text evidence="3">The sequence shown here is derived from an EMBL/GenBank/DDBJ whole genome shotgun (WGS) entry which is preliminary data.</text>
</comment>
<dbReference type="AlphaFoldDB" id="A0A6P2BQW4"/>
<dbReference type="InterPro" id="IPR027417">
    <property type="entry name" value="P-loop_NTPase"/>
</dbReference>
<gene>
    <name evidence="3" type="ORF">EAS64_33810</name>
</gene>
<dbReference type="Proteomes" id="UP000460272">
    <property type="component" value="Unassembled WGS sequence"/>
</dbReference>
<dbReference type="GO" id="GO:0016887">
    <property type="term" value="F:ATP hydrolysis activity"/>
    <property type="evidence" value="ECO:0007669"/>
    <property type="project" value="InterPro"/>
</dbReference>
<evidence type="ECO:0000259" key="2">
    <source>
        <dbReference type="Pfam" id="PF07728"/>
    </source>
</evidence>
<dbReference type="RefSeq" id="WP_145859673.1">
    <property type="nucleotide sequence ID" value="NZ_RPFW01000007.1"/>
</dbReference>